<keyword evidence="7 10" id="KW-0472">Membrane</keyword>
<dbReference type="InterPro" id="IPR029044">
    <property type="entry name" value="Nucleotide-diphossugar_trans"/>
</dbReference>
<keyword evidence="3 12" id="KW-0328">Glycosyltransferase</keyword>
<dbReference type="RefSeq" id="WP_322877270.1">
    <property type="nucleotide sequence ID" value="NZ_JAVMIP010000002.1"/>
</dbReference>
<dbReference type="PANTHER" id="PTHR48090">
    <property type="entry name" value="UNDECAPRENYL-PHOSPHATE 4-DEOXY-4-FORMAMIDO-L-ARABINOSE TRANSFERASE-RELATED"/>
    <property type="match status" value="1"/>
</dbReference>
<dbReference type="InterPro" id="IPR001173">
    <property type="entry name" value="Glyco_trans_2-like"/>
</dbReference>
<feature type="transmembrane region" description="Helical" evidence="10">
    <location>
        <begin position="266"/>
        <end position="291"/>
    </location>
</feature>
<evidence type="ECO:0000313" key="12">
    <source>
        <dbReference type="EMBL" id="MDS3859980.1"/>
    </source>
</evidence>
<feature type="transmembrane region" description="Helical" evidence="10">
    <location>
        <begin position="233"/>
        <end position="254"/>
    </location>
</feature>
<dbReference type="InterPro" id="IPR050256">
    <property type="entry name" value="Glycosyltransferase_2"/>
</dbReference>
<dbReference type="Proteomes" id="UP001268256">
    <property type="component" value="Unassembled WGS sequence"/>
</dbReference>
<gene>
    <name evidence="12" type="ORF">RIF25_04070</name>
</gene>
<dbReference type="EMBL" id="JAVMIP010000002">
    <property type="protein sequence ID" value="MDS3859980.1"/>
    <property type="molecule type" value="Genomic_DNA"/>
</dbReference>
<dbReference type="GO" id="GO:0016757">
    <property type="term" value="F:glycosyltransferase activity"/>
    <property type="evidence" value="ECO:0007669"/>
    <property type="project" value="UniProtKB-KW"/>
</dbReference>
<feature type="region of interest" description="Disordered" evidence="9">
    <location>
        <begin position="323"/>
        <end position="342"/>
    </location>
</feature>
<evidence type="ECO:0000256" key="8">
    <source>
        <dbReference type="ARBA" id="ARBA00038152"/>
    </source>
</evidence>
<evidence type="ECO:0000256" key="1">
    <source>
        <dbReference type="ARBA" id="ARBA00004651"/>
    </source>
</evidence>
<evidence type="ECO:0000256" key="3">
    <source>
        <dbReference type="ARBA" id="ARBA00022676"/>
    </source>
</evidence>
<sequence>MPDNTPVLSLVVPCYNEAANLAQLFTRIAATLAPLGLDYEVICVNDGSRDHTLAQLIEQHQQDPRIKVINFSRNFGKEIALTAGIDHSQGRAVIPLDADLQDPPELIPEMVSRWQEGFDVVYATRRTRTQETWIKRITAQGFYRVMAWLSDTPIPANTGDFRLLDRAVVNVLKQLPERNRFMKGLFSWVGFRQTVIHYDRPGRLQGESSWNYWRLWNFALDGIVGFSVKPLKIWLYVGLLISLLALIYAGALVFRTLIYGRDIPGYASLMVAILFLGGIQLLTLGIMGEYLGRIYAEVKGRPLYIIRDAYGFAPHSINQFDQPEQLKSQESFRSPQAPEADP</sequence>
<comment type="subcellular location">
    <subcellularLocation>
        <location evidence="1">Cell membrane</location>
        <topology evidence="1">Multi-pass membrane protein</topology>
    </subcellularLocation>
</comment>
<feature type="domain" description="Glycosyltransferase 2-like" evidence="11">
    <location>
        <begin position="9"/>
        <end position="169"/>
    </location>
</feature>
<evidence type="ECO:0000256" key="9">
    <source>
        <dbReference type="SAM" id="MobiDB-lite"/>
    </source>
</evidence>
<keyword evidence="5 10" id="KW-0812">Transmembrane</keyword>
<feature type="compositionally biased region" description="Polar residues" evidence="9">
    <location>
        <begin position="323"/>
        <end position="334"/>
    </location>
</feature>
<dbReference type="PANTHER" id="PTHR48090:SF1">
    <property type="entry name" value="PROPHAGE BACTOPRENOL GLUCOSYL TRANSFERASE HOMOLOG"/>
    <property type="match status" value="1"/>
</dbReference>
<reference evidence="13" key="1">
    <citation type="submission" date="2023-07" db="EMBL/GenBank/DDBJ databases">
        <authorList>
            <person name="Luz R."/>
            <person name="Cordeiro R."/>
            <person name="Fonseca A."/>
            <person name="Goncalves V."/>
        </authorList>
    </citation>
    <scope>NUCLEOTIDE SEQUENCE [LARGE SCALE GENOMIC DNA]</scope>
    <source>
        <strain evidence="13">BACA0444</strain>
    </source>
</reference>
<keyword evidence="6 10" id="KW-1133">Transmembrane helix</keyword>
<dbReference type="Gene3D" id="3.90.550.10">
    <property type="entry name" value="Spore Coat Polysaccharide Biosynthesis Protein SpsA, Chain A"/>
    <property type="match status" value="1"/>
</dbReference>
<dbReference type="CDD" id="cd04187">
    <property type="entry name" value="DPM1_like_bac"/>
    <property type="match status" value="1"/>
</dbReference>
<organism evidence="12 13">
    <name type="scientific">Pseudocalidococcus azoricus BACA0444</name>
    <dbReference type="NCBI Taxonomy" id="2918990"/>
    <lineage>
        <taxon>Bacteria</taxon>
        <taxon>Bacillati</taxon>
        <taxon>Cyanobacteriota</taxon>
        <taxon>Cyanophyceae</taxon>
        <taxon>Acaryochloridales</taxon>
        <taxon>Thermosynechococcaceae</taxon>
        <taxon>Pseudocalidococcus</taxon>
        <taxon>Pseudocalidococcus azoricus</taxon>
    </lineage>
</organism>
<comment type="similarity">
    <text evidence="8">Belongs to the glycosyltransferase 2 family. GtrB subfamily.</text>
</comment>
<evidence type="ECO:0000256" key="4">
    <source>
        <dbReference type="ARBA" id="ARBA00022679"/>
    </source>
</evidence>
<evidence type="ECO:0000313" key="13">
    <source>
        <dbReference type="Proteomes" id="UP001268256"/>
    </source>
</evidence>
<name>A0AAE4JV37_9CYAN</name>
<comment type="caution">
    <text evidence="12">The sequence shown here is derived from an EMBL/GenBank/DDBJ whole genome shotgun (WGS) entry which is preliminary data.</text>
</comment>
<evidence type="ECO:0000259" key="11">
    <source>
        <dbReference type="Pfam" id="PF00535"/>
    </source>
</evidence>
<proteinExistence type="inferred from homology"/>
<evidence type="ECO:0000256" key="5">
    <source>
        <dbReference type="ARBA" id="ARBA00022692"/>
    </source>
</evidence>
<protein>
    <submittedName>
        <fullName evidence="12">Glycosyltransferase family 2 protein</fullName>
        <ecNumber evidence="12">2.4.-.-</ecNumber>
    </submittedName>
</protein>
<evidence type="ECO:0000256" key="6">
    <source>
        <dbReference type="ARBA" id="ARBA00022989"/>
    </source>
</evidence>
<keyword evidence="2" id="KW-1003">Cell membrane</keyword>
<dbReference type="EC" id="2.4.-.-" evidence="12"/>
<dbReference type="AlphaFoldDB" id="A0AAE4JV37"/>
<evidence type="ECO:0000256" key="10">
    <source>
        <dbReference type="SAM" id="Phobius"/>
    </source>
</evidence>
<dbReference type="FunFam" id="3.90.550.10:FF:000079">
    <property type="entry name" value="Probable glycosyl transferase"/>
    <property type="match status" value="1"/>
</dbReference>
<keyword evidence="13" id="KW-1185">Reference proteome</keyword>
<dbReference type="GO" id="GO:0005886">
    <property type="term" value="C:plasma membrane"/>
    <property type="evidence" value="ECO:0007669"/>
    <property type="project" value="UniProtKB-SubCell"/>
</dbReference>
<dbReference type="SUPFAM" id="SSF53448">
    <property type="entry name" value="Nucleotide-diphospho-sugar transferases"/>
    <property type="match status" value="1"/>
</dbReference>
<evidence type="ECO:0000256" key="2">
    <source>
        <dbReference type="ARBA" id="ARBA00022475"/>
    </source>
</evidence>
<accession>A0AAE4JV37</accession>
<dbReference type="Pfam" id="PF00535">
    <property type="entry name" value="Glycos_transf_2"/>
    <property type="match status" value="1"/>
</dbReference>
<keyword evidence="4 12" id="KW-0808">Transferase</keyword>
<evidence type="ECO:0000256" key="7">
    <source>
        <dbReference type="ARBA" id="ARBA00023136"/>
    </source>
</evidence>